<gene>
    <name evidence="1" type="ORF">BpHYR1_041594</name>
</gene>
<evidence type="ECO:0000313" key="2">
    <source>
        <dbReference type="Proteomes" id="UP000276133"/>
    </source>
</evidence>
<reference evidence="1 2" key="1">
    <citation type="journal article" date="2018" name="Sci. Rep.">
        <title>Genomic signatures of local adaptation to the degree of environmental predictability in rotifers.</title>
        <authorList>
            <person name="Franch-Gras L."/>
            <person name="Hahn C."/>
            <person name="Garcia-Roger E.M."/>
            <person name="Carmona M.J."/>
            <person name="Serra M."/>
            <person name="Gomez A."/>
        </authorList>
    </citation>
    <scope>NUCLEOTIDE SEQUENCE [LARGE SCALE GENOMIC DNA]</scope>
    <source>
        <strain evidence="1">HYR1</strain>
    </source>
</reference>
<keyword evidence="2" id="KW-1185">Reference proteome</keyword>
<dbReference type="AlphaFoldDB" id="A0A3M7SRF7"/>
<name>A0A3M7SRF7_BRAPC</name>
<comment type="caution">
    <text evidence="1">The sequence shown here is derived from an EMBL/GenBank/DDBJ whole genome shotgun (WGS) entry which is preliminary data.</text>
</comment>
<evidence type="ECO:0000313" key="1">
    <source>
        <dbReference type="EMBL" id="RNA38326.1"/>
    </source>
</evidence>
<protein>
    <submittedName>
        <fullName evidence="1">Uncharacterized protein</fullName>
    </submittedName>
</protein>
<proteinExistence type="predicted"/>
<sequence>MPDEDEPVLTNLNIVFDVLPTLDVYLDPMFTRLVDLLVLLEPVDLLPDLKPDRIPDVRRQLHTKNKNKFFILF</sequence>
<dbReference type="Proteomes" id="UP000276133">
    <property type="component" value="Unassembled WGS sequence"/>
</dbReference>
<dbReference type="EMBL" id="REGN01000891">
    <property type="protein sequence ID" value="RNA38326.1"/>
    <property type="molecule type" value="Genomic_DNA"/>
</dbReference>
<organism evidence="1 2">
    <name type="scientific">Brachionus plicatilis</name>
    <name type="common">Marine rotifer</name>
    <name type="synonym">Brachionus muelleri</name>
    <dbReference type="NCBI Taxonomy" id="10195"/>
    <lineage>
        <taxon>Eukaryota</taxon>
        <taxon>Metazoa</taxon>
        <taxon>Spiralia</taxon>
        <taxon>Gnathifera</taxon>
        <taxon>Rotifera</taxon>
        <taxon>Eurotatoria</taxon>
        <taxon>Monogononta</taxon>
        <taxon>Pseudotrocha</taxon>
        <taxon>Ploima</taxon>
        <taxon>Brachionidae</taxon>
        <taxon>Brachionus</taxon>
    </lineage>
</organism>
<accession>A0A3M7SRF7</accession>